<organism evidence="5">
    <name type="scientific">Triticum urartu</name>
    <name type="common">Red wild einkorn</name>
    <name type="synonym">Crithodium urartu</name>
    <dbReference type="NCBI Taxonomy" id="4572"/>
    <lineage>
        <taxon>Eukaryota</taxon>
        <taxon>Viridiplantae</taxon>
        <taxon>Streptophyta</taxon>
        <taxon>Embryophyta</taxon>
        <taxon>Tracheophyta</taxon>
        <taxon>Spermatophyta</taxon>
        <taxon>Magnoliopsida</taxon>
        <taxon>Liliopsida</taxon>
        <taxon>Poales</taxon>
        <taxon>Poaceae</taxon>
        <taxon>BOP clade</taxon>
        <taxon>Pooideae</taxon>
        <taxon>Triticodae</taxon>
        <taxon>Triticeae</taxon>
        <taxon>Triticinae</taxon>
        <taxon>Triticum</taxon>
    </lineage>
</organism>
<evidence type="ECO:0000256" key="1">
    <source>
        <dbReference type="ARBA" id="ARBA00022603"/>
    </source>
</evidence>
<proteinExistence type="inferred from homology"/>
<dbReference type="InterPro" id="IPR050362">
    <property type="entry name" value="Cation-dep_OMT"/>
</dbReference>
<evidence type="ECO:0000313" key="5">
    <source>
        <dbReference type="EMBL" id="EMS66192.1"/>
    </source>
</evidence>
<dbReference type="Gene3D" id="3.40.50.150">
    <property type="entry name" value="Vaccinia Virus protein VP39"/>
    <property type="match status" value="1"/>
</dbReference>
<dbReference type="PANTHER" id="PTHR10509">
    <property type="entry name" value="O-METHYLTRANSFERASE-RELATED"/>
    <property type="match status" value="1"/>
</dbReference>
<protein>
    <submittedName>
        <fullName evidence="5">Caffeoyl-CoA O-methyltransferase 2</fullName>
    </submittedName>
</protein>
<dbReference type="OMA" id="FMASSHF"/>
<name>M8A1K1_TRIUA</name>
<dbReference type="InterPro" id="IPR002935">
    <property type="entry name" value="SAM_O-MeTrfase"/>
</dbReference>
<gene>
    <name evidence="5" type="ORF">TRIUR3_30129</name>
</gene>
<evidence type="ECO:0000256" key="2">
    <source>
        <dbReference type="ARBA" id="ARBA00022679"/>
    </source>
</evidence>
<sequence length="155" mass="17020">MAPNGDNTVANVHSGIDSTNKTLLKSDALYTYILDTTVFPREHECMRDLRLITDKHPWGYMQSSSDEAQLLGMLIKMAGAKKTIEVGVFTGYSLLATALALPEDGKVVAIDTDRECYEIIRQVNQSPYFVLIHGSISDFMASSHFSESGLIIASS</sequence>
<comment type="similarity">
    <text evidence="4">Belongs to the class I-like SAM-binding methyltransferase superfamily. Cation-dependent O-methyltransferase family.</text>
</comment>
<dbReference type="AlphaFoldDB" id="M8A1K1"/>
<dbReference type="SUPFAM" id="SSF53335">
    <property type="entry name" value="S-adenosyl-L-methionine-dependent methyltransferases"/>
    <property type="match status" value="1"/>
</dbReference>
<dbReference type="PROSITE" id="PS51682">
    <property type="entry name" value="SAM_OMT_I"/>
    <property type="match status" value="1"/>
</dbReference>
<dbReference type="STRING" id="4572.M8A1K1"/>
<dbReference type="InterPro" id="IPR029063">
    <property type="entry name" value="SAM-dependent_MTases_sf"/>
</dbReference>
<dbReference type="GO" id="GO:0032259">
    <property type="term" value="P:methylation"/>
    <property type="evidence" value="ECO:0007669"/>
    <property type="project" value="UniProtKB-KW"/>
</dbReference>
<dbReference type="PANTHER" id="PTHR10509:SF66">
    <property type="entry name" value="TRICIN SYNTHASE 1"/>
    <property type="match status" value="1"/>
</dbReference>
<dbReference type="GO" id="GO:0008757">
    <property type="term" value="F:S-adenosylmethionine-dependent methyltransferase activity"/>
    <property type="evidence" value="ECO:0007669"/>
    <property type="project" value="TreeGrafter"/>
</dbReference>
<keyword evidence="2 5" id="KW-0808">Transferase</keyword>
<evidence type="ECO:0000256" key="3">
    <source>
        <dbReference type="ARBA" id="ARBA00022691"/>
    </source>
</evidence>
<evidence type="ECO:0000256" key="4">
    <source>
        <dbReference type="ARBA" id="ARBA00023453"/>
    </source>
</evidence>
<dbReference type="Pfam" id="PF01596">
    <property type="entry name" value="Methyltransf_3"/>
    <property type="match status" value="1"/>
</dbReference>
<keyword evidence="3" id="KW-0949">S-adenosyl-L-methionine</keyword>
<keyword evidence="1 5" id="KW-0489">Methyltransferase</keyword>
<dbReference type="EMBL" id="KD034385">
    <property type="protein sequence ID" value="EMS66192.1"/>
    <property type="molecule type" value="Genomic_DNA"/>
</dbReference>
<dbReference type="GO" id="GO:0008171">
    <property type="term" value="F:O-methyltransferase activity"/>
    <property type="evidence" value="ECO:0007669"/>
    <property type="project" value="InterPro"/>
</dbReference>
<accession>M8A1K1</accession>
<dbReference type="CDD" id="cd02440">
    <property type="entry name" value="AdoMet_MTases"/>
    <property type="match status" value="1"/>
</dbReference>
<reference evidence="5" key="1">
    <citation type="journal article" date="2013" name="Nature">
        <title>Draft genome of the wheat A-genome progenitor Triticum urartu.</title>
        <authorList>
            <person name="Ling H.Q."/>
            <person name="Zhao S."/>
            <person name="Liu D."/>
            <person name="Wang J."/>
            <person name="Sun H."/>
            <person name="Zhang C."/>
            <person name="Fan H."/>
            <person name="Li D."/>
            <person name="Dong L."/>
            <person name="Tao Y."/>
            <person name="Gao C."/>
            <person name="Wu H."/>
            <person name="Li Y."/>
            <person name="Cui Y."/>
            <person name="Guo X."/>
            <person name="Zheng S."/>
            <person name="Wang B."/>
            <person name="Yu K."/>
            <person name="Liang Q."/>
            <person name="Yang W."/>
            <person name="Lou X."/>
            <person name="Chen J."/>
            <person name="Feng M."/>
            <person name="Jian J."/>
            <person name="Zhang X."/>
            <person name="Luo G."/>
            <person name="Jiang Y."/>
            <person name="Liu J."/>
            <person name="Wang Z."/>
            <person name="Sha Y."/>
            <person name="Zhang B."/>
            <person name="Wu H."/>
            <person name="Tang D."/>
            <person name="Shen Q."/>
            <person name="Xue P."/>
            <person name="Zou S."/>
            <person name="Wang X."/>
            <person name="Liu X."/>
            <person name="Wang F."/>
            <person name="Yang Y."/>
            <person name="An X."/>
            <person name="Dong Z."/>
            <person name="Zhang K."/>
            <person name="Zhang X."/>
            <person name="Luo M.C."/>
            <person name="Dvorak J."/>
            <person name="Tong Y."/>
            <person name="Wang J."/>
            <person name="Yang H."/>
            <person name="Li Z."/>
            <person name="Wang D."/>
            <person name="Zhang A."/>
            <person name="Wang J."/>
        </authorList>
    </citation>
    <scope>NUCLEOTIDE SEQUENCE</scope>
</reference>
<dbReference type="eggNOG" id="KOG1663">
    <property type="taxonomic scope" value="Eukaryota"/>
</dbReference>